<dbReference type="Gene3D" id="3.50.50.60">
    <property type="entry name" value="FAD/NAD(P)-binding domain"/>
    <property type="match status" value="2"/>
</dbReference>
<dbReference type="InterPro" id="IPR036188">
    <property type="entry name" value="FAD/NAD-bd_sf"/>
</dbReference>
<feature type="domain" description="Glucose-methanol-choline oxidoreductase N-terminal" evidence="6">
    <location>
        <begin position="16"/>
        <end position="342"/>
    </location>
</feature>
<dbReference type="RefSeq" id="WP_311495262.1">
    <property type="nucleotide sequence ID" value="NZ_JAVRHO010000013.1"/>
</dbReference>
<evidence type="ECO:0000259" key="6">
    <source>
        <dbReference type="Pfam" id="PF00732"/>
    </source>
</evidence>
<name>A0ABU3CLB7_9FLAO</name>
<gene>
    <name evidence="8" type="ORF">RM545_10665</name>
</gene>
<evidence type="ECO:0000256" key="4">
    <source>
        <dbReference type="ARBA" id="ARBA00022827"/>
    </source>
</evidence>
<sequence>MKNKRISPASENRYDAIVIGTGITGGWASKELSEGGLSTLVLERGRMVKHVEDYPTMNDDPWDYKYKGRVTREELKRQSKQARTGYTINDASKHWFVDDIDHPYNEEKRFDWIRGYHVGGKSLMWARMSFRWSDLDFEANKNDGYGVDWPIRYKDLVPWYEKVEKYVGISGKAEGLPQLPDSIFTPELPLNCVEQDLKDGVAANYDDRKVINSRAANLTDPSGREGRGPCQYRNRCIRGCPYGAYFSSNSSTLPAAERTGNTTLRPNSIVYEIIYDEQLEKATGVRVIDAETKEKLEFYADVIFCCAGAIPSASILMQSKSDRFPNGLGNDSGELGHNLMDHHFKVGASAVSDRHEEDYYKGRKPAGFFVPRFRNVDEKSKTDKFLRGYGMQGGASRTDWTSAIGEMSYGKDLKEALQKPGDWQIGVNCFGECLPYHENKMMLNYDKPDKWGLPTVTFGCEYKENEMAMRKDAQEQAIAMLKAAGFKDVQGYEDPCFPGNGIHEMGTARMGRDPKTSVLNGNNQVHTVPNVYVTDGACMASSASQNPSLTYMAITARAANHAVEQFKAGKFRSMEKAT</sequence>
<dbReference type="SUPFAM" id="SSF51905">
    <property type="entry name" value="FAD/NAD(P)-binding domain"/>
    <property type="match status" value="1"/>
</dbReference>
<proteinExistence type="inferred from homology"/>
<keyword evidence="3" id="KW-0285">Flavoprotein</keyword>
<evidence type="ECO:0000259" key="7">
    <source>
        <dbReference type="Pfam" id="PF05199"/>
    </source>
</evidence>
<dbReference type="InterPro" id="IPR007867">
    <property type="entry name" value="GMC_OxRtase_C"/>
</dbReference>
<comment type="caution">
    <text evidence="8">The sequence shown here is derived from an EMBL/GenBank/DDBJ whole genome shotgun (WGS) entry which is preliminary data.</text>
</comment>
<protein>
    <submittedName>
        <fullName evidence="8">GMC family oxidoreductase</fullName>
    </submittedName>
</protein>
<evidence type="ECO:0000256" key="2">
    <source>
        <dbReference type="ARBA" id="ARBA00010790"/>
    </source>
</evidence>
<evidence type="ECO:0000256" key="1">
    <source>
        <dbReference type="ARBA" id="ARBA00001974"/>
    </source>
</evidence>
<comment type="similarity">
    <text evidence="2">Belongs to the GMC oxidoreductase family.</text>
</comment>
<dbReference type="PANTHER" id="PTHR42784">
    <property type="entry name" value="PYRANOSE 2-OXIDASE"/>
    <property type="match status" value="1"/>
</dbReference>
<organism evidence="8 9">
    <name type="scientific">Autumnicola lenta</name>
    <dbReference type="NCBI Taxonomy" id="3075593"/>
    <lineage>
        <taxon>Bacteria</taxon>
        <taxon>Pseudomonadati</taxon>
        <taxon>Bacteroidota</taxon>
        <taxon>Flavobacteriia</taxon>
        <taxon>Flavobacteriales</taxon>
        <taxon>Flavobacteriaceae</taxon>
        <taxon>Autumnicola</taxon>
    </lineage>
</organism>
<dbReference type="InterPro" id="IPR000172">
    <property type="entry name" value="GMC_OxRdtase_N"/>
</dbReference>
<dbReference type="Pfam" id="PF00732">
    <property type="entry name" value="GMC_oxred_N"/>
    <property type="match status" value="1"/>
</dbReference>
<evidence type="ECO:0000313" key="9">
    <source>
        <dbReference type="Proteomes" id="UP001245285"/>
    </source>
</evidence>
<feature type="domain" description="Glucose-methanol-choline oxidoreductase C-terminal" evidence="7">
    <location>
        <begin position="438"/>
        <end position="554"/>
    </location>
</feature>
<reference evidence="8 9" key="1">
    <citation type="submission" date="2023-09" db="EMBL/GenBank/DDBJ databases">
        <authorList>
            <person name="Rey-Velasco X."/>
        </authorList>
    </citation>
    <scope>NUCLEOTIDE SEQUENCE [LARGE SCALE GENOMIC DNA]</scope>
    <source>
        <strain evidence="8 9">F260</strain>
    </source>
</reference>
<comment type="cofactor">
    <cofactor evidence="1">
        <name>FAD</name>
        <dbReference type="ChEBI" id="CHEBI:57692"/>
    </cofactor>
</comment>
<dbReference type="EMBL" id="JAVRHO010000013">
    <property type="protein sequence ID" value="MDT0647150.1"/>
    <property type="molecule type" value="Genomic_DNA"/>
</dbReference>
<dbReference type="Pfam" id="PF05199">
    <property type="entry name" value="GMC_oxred_C"/>
    <property type="match status" value="1"/>
</dbReference>
<evidence type="ECO:0000313" key="8">
    <source>
        <dbReference type="EMBL" id="MDT0647150.1"/>
    </source>
</evidence>
<accession>A0ABU3CLB7</accession>
<dbReference type="Proteomes" id="UP001245285">
    <property type="component" value="Unassembled WGS sequence"/>
</dbReference>
<keyword evidence="4" id="KW-0274">FAD</keyword>
<evidence type="ECO:0000256" key="3">
    <source>
        <dbReference type="ARBA" id="ARBA00022630"/>
    </source>
</evidence>
<dbReference type="SUPFAM" id="SSF54373">
    <property type="entry name" value="FAD-linked reductases, C-terminal domain"/>
    <property type="match status" value="1"/>
</dbReference>
<dbReference type="InterPro" id="IPR051473">
    <property type="entry name" value="P2Ox-like"/>
</dbReference>
<keyword evidence="9" id="KW-1185">Reference proteome</keyword>
<keyword evidence="5" id="KW-0560">Oxidoreductase</keyword>
<dbReference type="PANTHER" id="PTHR42784:SF1">
    <property type="entry name" value="PYRANOSE 2-OXIDASE"/>
    <property type="match status" value="1"/>
</dbReference>
<evidence type="ECO:0000256" key="5">
    <source>
        <dbReference type="ARBA" id="ARBA00023002"/>
    </source>
</evidence>